<feature type="non-terminal residue" evidence="1">
    <location>
        <position position="1"/>
    </location>
</feature>
<protein>
    <submittedName>
        <fullName evidence="1">Uncharacterized protein</fullName>
    </submittedName>
</protein>
<sequence length="117" mass="13334">VYVAAIEGHVPPDMVRAISVYIDFYYLVRRPAIDVDCLAAIQEALVLFHQYRVVFQTYKVRPLGPEGFSLPPQHAMTHYPELIIAFGAPNGLCSYMTEKKHISAVKKPYCRSGRHKR</sequence>
<dbReference type="AlphaFoldDB" id="A0A0C9TYS9"/>
<organism evidence="1 2">
    <name type="scientific">Paxillus involutus ATCC 200175</name>
    <dbReference type="NCBI Taxonomy" id="664439"/>
    <lineage>
        <taxon>Eukaryota</taxon>
        <taxon>Fungi</taxon>
        <taxon>Dikarya</taxon>
        <taxon>Basidiomycota</taxon>
        <taxon>Agaricomycotina</taxon>
        <taxon>Agaricomycetes</taxon>
        <taxon>Agaricomycetidae</taxon>
        <taxon>Boletales</taxon>
        <taxon>Paxilineae</taxon>
        <taxon>Paxillaceae</taxon>
        <taxon>Paxillus</taxon>
    </lineage>
</organism>
<gene>
    <name evidence="1" type="ORF">PAXINDRAFT_77233</name>
</gene>
<accession>A0A0C9TYS9</accession>
<reference evidence="1 2" key="1">
    <citation type="submission" date="2014-06" db="EMBL/GenBank/DDBJ databases">
        <authorList>
            <consortium name="DOE Joint Genome Institute"/>
            <person name="Kuo A."/>
            <person name="Kohler A."/>
            <person name="Nagy L.G."/>
            <person name="Floudas D."/>
            <person name="Copeland A."/>
            <person name="Barry K.W."/>
            <person name="Cichocki N."/>
            <person name="Veneault-Fourrey C."/>
            <person name="LaButti K."/>
            <person name="Lindquist E.A."/>
            <person name="Lipzen A."/>
            <person name="Lundell T."/>
            <person name="Morin E."/>
            <person name="Murat C."/>
            <person name="Sun H."/>
            <person name="Tunlid A."/>
            <person name="Henrissat B."/>
            <person name="Grigoriev I.V."/>
            <person name="Hibbett D.S."/>
            <person name="Martin F."/>
            <person name="Nordberg H.P."/>
            <person name="Cantor M.N."/>
            <person name="Hua S.X."/>
        </authorList>
    </citation>
    <scope>NUCLEOTIDE SEQUENCE [LARGE SCALE GENOMIC DNA]</scope>
    <source>
        <strain evidence="1 2">ATCC 200175</strain>
    </source>
</reference>
<dbReference type="EMBL" id="KN819336">
    <property type="protein sequence ID" value="KIJ15493.1"/>
    <property type="molecule type" value="Genomic_DNA"/>
</dbReference>
<proteinExistence type="predicted"/>
<keyword evidence="2" id="KW-1185">Reference proteome</keyword>
<name>A0A0C9TYS9_PAXIN</name>
<dbReference type="HOGENOM" id="CLU_006344_6_2_1"/>
<dbReference type="Proteomes" id="UP000053647">
    <property type="component" value="Unassembled WGS sequence"/>
</dbReference>
<evidence type="ECO:0000313" key="2">
    <source>
        <dbReference type="Proteomes" id="UP000053647"/>
    </source>
</evidence>
<evidence type="ECO:0000313" key="1">
    <source>
        <dbReference type="EMBL" id="KIJ15493.1"/>
    </source>
</evidence>
<reference evidence="2" key="2">
    <citation type="submission" date="2015-01" db="EMBL/GenBank/DDBJ databases">
        <title>Evolutionary Origins and Diversification of the Mycorrhizal Mutualists.</title>
        <authorList>
            <consortium name="DOE Joint Genome Institute"/>
            <consortium name="Mycorrhizal Genomics Consortium"/>
            <person name="Kohler A."/>
            <person name="Kuo A."/>
            <person name="Nagy L.G."/>
            <person name="Floudas D."/>
            <person name="Copeland A."/>
            <person name="Barry K.W."/>
            <person name="Cichocki N."/>
            <person name="Veneault-Fourrey C."/>
            <person name="LaButti K."/>
            <person name="Lindquist E.A."/>
            <person name="Lipzen A."/>
            <person name="Lundell T."/>
            <person name="Morin E."/>
            <person name="Murat C."/>
            <person name="Riley R."/>
            <person name="Ohm R."/>
            <person name="Sun H."/>
            <person name="Tunlid A."/>
            <person name="Henrissat B."/>
            <person name="Grigoriev I.V."/>
            <person name="Hibbett D.S."/>
            <person name="Martin F."/>
        </authorList>
    </citation>
    <scope>NUCLEOTIDE SEQUENCE [LARGE SCALE GENOMIC DNA]</scope>
    <source>
        <strain evidence="2">ATCC 200175</strain>
    </source>
</reference>
<dbReference type="OrthoDB" id="3246013at2759"/>